<dbReference type="Proteomes" id="UP001315967">
    <property type="component" value="Chromosome"/>
</dbReference>
<evidence type="ECO:0000313" key="7">
    <source>
        <dbReference type="Proteomes" id="UP001315967"/>
    </source>
</evidence>
<dbReference type="PANTHER" id="PTHR43585">
    <property type="entry name" value="FUMIPYRROLE BIOSYNTHESIS PROTEIN C"/>
    <property type="match status" value="1"/>
</dbReference>
<evidence type="ECO:0000256" key="2">
    <source>
        <dbReference type="ARBA" id="ARBA00022741"/>
    </source>
</evidence>
<dbReference type="Gene3D" id="3.30.1490.20">
    <property type="entry name" value="ATP-grasp fold, A domain"/>
    <property type="match status" value="1"/>
</dbReference>
<dbReference type="Pfam" id="PF13535">
    <property type="entry name" value="ATP-grasp_4"/>
    <property type="match status" value="1"/>
</dbReference>
<sequence length="395" mass="45544">MEKKMNYIMISPHFPANFEMFSVRLDEAGIRVLGIADEPYDQLSPGLKSALTEYYRVDDMNDYDQMYRAVAFFAHKYGKIDRIESHNEHWLVNDARLRTDFNVFGFKNKDINKIKYKSVMKEVLNEVGVATARGRVVKDFDDAKSLADELGYPIILKPDSGVGAGDTYKIYGETRLKEIFDESPKNLVYIMEEFIDADIVTYDGLTDQDGNIVFSSTLEHNKAILDILIDHSDMFYWIPQEIGEELEAVGRKCVKAFNIKERFFHFEFFRSKEDQSIMALEINCRPPGGVTIDMFNYANDIDIFKEYASVVKTNKFKAEITRPYTVAYIARQDHLRYLHDDNEIKEYLGDKVVWSNSVPGIFSELMGSLGYIVRATDEAGLFEAIEFVIAKEEDE</sequence>
<name>A0ABY5P5L0_9LACT</name>
<dbReference type="Gene3D" id="3.30.470.20">
    <property type="entry name" value="ATP-grasp fold, B domain"/>
    <property type="match status" value="1"/>
</dbReference>
<feature type="domain" description="ATP-grasp" evidence="5">
    <location>
        <begin position="121"/>
        <end position="312"/>
    </location>
</feature>
<dbReference type="SUPFAM" id="SSF56059">
    <property type="entry name" value="Glutathione synthetase ATP-binding domain-like"/>
    <property type="match status" value="1"/>
</dbReference>
<accession>A0ABY5P5L0</accession>
<dbReference type="PANTHER" id="PTHR43585:SF2">
    <property type="entry name" value="ATP-GRASP ENZYME FSQD"/>
    <property type="match status" value="1"/>
</dbReference>
<dbReference type="Gene3D" id="3.40.50.20">
    <property type="match status" value="1"/>
</dbReference>
<dbReference type="EMBL" id="CP102453">
    <property type="protein sequence ID" value="UUX33688.1"/>
    <property type="molecule type" value="Genomic_DNA"/>
</dbReference>
<evidence type="ECO:0000256" key="3">
    <source>
        <dbReference type="ARBA" id="ARBA00022840"/>
    </source>
</evidence>
<keyword evidence="3 4" id="KW-0067">ATP-binding</keyword>
<keyword evidence="7" id="KW-1185">Reference proteome</keyword>
<reference evidence="6 7" key="1">
    <citation type="submission" date="2022-08" db="EMBL/GenBank/DDBJ databases">
        <title>Aerococcaceae sp. nov isolated from spoiled eye mask.</title>
        <authorList>
            <person name="Zhou G."/>
            <person name="Xie X.-B."/>
            <person name="Shi Q.-S."/>
            <person name="Wang Y.-S."/>
            <person name="Wen X."/>
            <person name="Peng H."/>
            <person name="Yang X.-J."/>
            <person name="Tao H.-B."/>
            <person name="Huang X.-M."/>
        </authorList>
    </citation>
    <scope>NUCLEOTIDE SEQUENCE [LARGE SCALE GENOMIC DNA]</scope>
    <source>
        <strain evidence="7">DM20194951</strain>
    </source>
</reference>
<dbReference type="InterPro" id="IPR013815">
    <property type="entry name" value="ATP_grasp_subdomain_1"/>
</dbReference>
<keyword evidence="2 4" id="KW-0547">Nucleotide-binding</keyword>
<dbReference type="RefSeq" id="WP_313793193.1">
    <property type="nucleotide sequence ID" value="NZ_CP102453.1"/>
</dbReference>
<dbReference type="PROSITE" id="PS50975">
    <property type="entry name" value="ATP_GRASP"/>
    <property type="match status" value="1"/>
</dbReference>
<protein>
    <submittedName>
        <fullName evidence="6">ATP-grasp domain-containing protein</fullName>
    </submittedName>
</protein>
<dbReference type="InterPro" id="IPR011761">
    <property type="entry name" value="ATP-grasp"/>
</dbReference>
<proteinExistence type="predicted"/>
<evidence type="ECO:0000259" key="5">
    <source>
        <dbReference type="PROSITE" id="PS50975"/>
    </source>
</evidence>
<keyword evidence="1" id="KW-0436">Ligase</keyword>
<evidence type="ECO:0000256" key="1">
    <source>
        <dbReference type="ARBA" id="ARBA00022598"/>
    </source>
</evidence>
<gene>
    <name evidence="6" type="ORF">NRE15_12390</name>
</gene>
<organism evidence="6 7">
    <name type="scientific">Fundicoccus culcitae</name>
    <dbReference type="NCBI Taxonomy" id="2969821"/>
    <lineage>
        <taxon>Bacteria</taxon>
        <taxon>Bacillati</taxon>
        <taxon>Bacillota</taxon>
        <taxon>Bacilli</taxon>
        <taxon>Lactobacillales</taxon>
        <taxon>Aerococcaceae</taxon>
        <taxon>Fundicoccus</taxon>
    </lineage>
</organism>
<evidence type="ECO:0000256" key="4">
    <source>
        <dbReference type="PROSITE-ProRule" id="PRU00409"/>
    </source>
</evidence>
<evidence type="ECO:0000313" key="6">
    <source>
        <dbReference type="EMBL" id="UUX33688.1"/>
    </source>
</evidence>
<dbReference type="InterPro" id="IPR052032">
    <property type="entry name" value="ATP-dep_AA_Ligase"/>
</dbReference>